<evidence type="ECO:0000313" key="2">
    <source>
        <dbReference type="Proteomes" id="UP000789901"/>
    </source>
</evidence>
<reference evidence="1 2" key="1">
    <citation type="submission" date="2021-06" db="EMBL/GenBank/DDBJ databases">
        <authorList>
            <person name="Kallberg Y."/>
            <person name="Tangrot J."/>
            <person name="Rosling A."/>
        </authorList>
    </citation>
    <scope>NUCLEOTIDE SEQUENCE [LARGE SCALE GENOMIC DNA]</scope>
    <source>
        <strain evidence="1 2">120-4 pot B 10/14</strain>
    </source>
</reference>
<gene>
    <name evidence="1" type="ORF">GMARGA_LOCUS7882</name>
</gene>
<dbReference type="EMBL" id="CAJVQB010003930">
    <property type="protein sequence ID" value="CAG8621870.1"/>
    <property type="molecule type" value="Genomic_DNA"/>
</dbReference>
<name>A0ABN7UKY0_GIGMA</name>
<accession>A0ABN7UKY0</accession>
<dbReference type="InterPro" id="IPR031248">
    <property type="entry name" value="RNF213"/>
</dbReference>
<protein>
    <submittedName>
        <fullName evidence="1">43447_t:CDS:1</fullName>
    </submittedName>
</protein>
<proteinExistence type="predicted"/>
<sequence>MEKVTKLAIEGETWIFFDEINTSDHIGILGSLISHRLLKEKKIHPNIRLFAACNPYRFRTEAQSNTMSGTMVISKQMMNEITSRLCSLNKFNYSQHNNKNVYPETRSLVLALSLCYLLRLHDPSQRKEY</sequence>
<dbReference type="PANTHER" id="PTHR22605:SF1">
    <property type="entry name" value="RZ-TYPE DOMAIN-CONTAINING PROTEIN"/>
    <property type="match status" value="1"/>
</dbReference>
<evidence type="ECO:0000313" key="1">
    <source>
        <dbReference type="EMBL" id="CAG8621870.1"/>
    </source>
</evidence>
<organism evidence="1 2">
    <name type="scientific">Gigaspora margarita</name>
    <dbReference type="NCBI Taxonomy" id="4874"/>
    <lineage>
        <taxon>Eukaryota</taxon>
        <taxon>Fungi</taxon>
        <taxon>Fungi incertae sedis</taxon>
        <taxon>Mucoromycota</taxon>
        <taxon>Glomeromycotina</taxon>
        <taxon>Glomeromycetes</taxon>
        <taxon>Diversisporales</taxon>
        <taxon>Gigasporaceae</taxon>
        <taxon>Gigaspora</taxon>
    </lineage>
</organism>
<keyword evidence="2" id="KW-1185">Reference proteome</keyword>
<comment type="caution">
    <text evidence="1">The sequence shown here is derived from an EMBL/GenBank/DDBJ whole genome shotgun (WGS) entry which is preliminary data.</text>
</comment>
<dbReference type="PANTHER" id="PTHR22605">
    <property type="entry name" value="RZ-TYPE DOMAIN-CONTAINING PROTEIN"/>
    <property type="match status" value="1"/>
</dbReference>
<dbReference type="Proteomes" id="UP000789901">
    <property type="component" value="Unassembled WGS sequence"/>
</dbReference>